<dbReference type="PANTHER" id="PTHR43655">
    <property type="entry name" value="ATP-DEPENDENT PROTEASE"/>
    <property type="match status" value="1"/>
</dbReference>
<dbReference type="GO" id="GO:0046872">
    <property type="term" value="F:metal ion binding"/>
    <property type="evidence" value="ECO:0007669"/>
    <property type="project" value="UniProtKB-KW"/>
</dbReference>
<dbReference type="GO" id="GO:0004176">
    <property type="term" value="F:ATP-dependent peptidase activity"/>
    <property type="evidence" value="ECO:0007669"/>
    <property type="project" value="InterPro"/>
</dbReference>
<keyword evidence="6 8" id="KW-0482">Metalloprotease</keyword>
<keyword evidence="8" id="KW-0645">Protease</keyword>
<evidence type="ECO:0000256" key="3">
    <source>
        <dbReference type="ARBA" id="ARBA00022741"/>
    </source>
</evidence>
<dbReference type="GO" id="GO:0006508">
    <property type="term" value="P:proteolysis"/>
    <property type="evidence" value="ECO:0007669"/>
    <property type="project" value="UniProtKB-KW"/>
</dbReference>
<evidence type="ECO:0000256" key="1">
    <source>
        <dbReference type="ARBA" id="ARBA00001947"/>
    </source>
</evidence>
<keyword evidence="3" id="KW-0547">Nucleotide-binding</keyword>
<evidence type="ECO:0000256" key="5">
    <source>
        <dbReference type="ARBA" id="ARBA00022840"/>
    </source>
</evidence>
<keyword evidence="8" id="KW-0378">Hydrolase</keyword>
<protein>
    <submittedName>
        <fullName evidence="8">ATP-dependent zinc metalloprotease FtsH</fullName>
        <ecNumber evidence="8">3.4.24.-</ecNumber>
    </submittedName>
</protein>
<dbReference type="InterPro" id="IPR000642">
    <property type="entry name" value="Peptidase_M41"/>
</dbReference>
<gene>
    <name evidence="8" type="primary">ftsH_81</name>
    <name evidence="8" type="ORF">SDC9_139799</name>
</gene>
<name>A0A645DT43_9ZZZZ</name>
<feature type="domain" description="Peptidase M41" evidence="7">
    <location>
        <begin position="2"/>
        <end position="113"/>
    </location>
</feature>
<keyword evidence="4" id="KW-0862">Zinc</keyword>
<evidence type="ECO:0000313" key="8">
    <source>
        <dbReference type="EMBL" id="MPM92664.1"/>
    </source>
</evidence>
<sequence length="130" mass="14887">MVFGEISTGATNDLERVTDMAHRLVTEYGMSDKLGPMTFGTKQHEVFLGRDLSQGRTYSPEIAYNIDQEVREVIQSSYQKATEILEQYRPHLDALSELLLEKETVKGDELKQLFLNIQANPLVKEEHQDE</sequence>
<dbReference type="AlphaFoldDB" id="A0A645DT43"/>
<dbReference type="InterPro" id="IPR037219">
    <property type="entry name" value="Peptidase_M41-like"/>
</dbReference>
<dbReference type="PANTHER" id="PTHR43655:SF2">
    <property type="entry name" value="AFG3 LIKE MATRIX AAA PEPTIDASE SUBUNIT 2, ISOFORM A"/>
    <property type="match status" value="1"/>
</dbReference>
<dbReference type="Gene3D" id="1.20.58.760">
    <property type="entry name" value="Peptidase M41"/>
    <property type="match status" value="1"/>
</dbReference>
<dbReference type="SUPFAM" id="SSF140990">
    <property type="entry name" value="FtsH protease domain-like"/>
    <property type="match status" value="1"/>
</dbReference>
<reference evidence="8" key="1">
    <citation type="submission" date="2019-08" db="EMBL/GenBank/DDBJ databases">
        <authorList>
            <person name="Kucharzyk K."/>
            <person name="Murdoch R.W."/>
            <person name="Higgins S."/>
            <person name="Loffler F."/>
        </authorList>
    </citation>
    <scope>NUCLEOTIDE SEQUENCE</scope>
</reference>
<dbReference type="InterPro" id="IPR050928">
    <property type="entry name" value="ATP-dep_Zn_Metalloprotease"/>
</dbReference>
<evidence type="ECO:0000256" key="4">
    <source>
        <dbReference type="ARBA" id="ARBA00022833"/>
    </source>
</evidence>
<evidence type="ECO:0000259" key="7">
    <source>
        <dbReference type="Pfam" id="PF01434"/>
    </source>
</evidence>
<dbReference type="GO" id="GO:0004222">
    <property type="term" value="F:metalloendopeptidase activity"/>
    <property type="evidence" value="ECO:0007669"/>
    <property type="project" value="InterPro"/>
</dbReference>
<comment type="caution">
    <text evidence="8">The sequence shown here is derived from an EMBL/GenBank/DDBJ whole genome shotgun (WGS) entry which is preliminary data.</text>
</comment>
<evidence type="ECO:0000256" key="6">
    <source>
        <dbReference type="ARBA" id="ARBA00023049"/>
    </source>
</evidence>
<accession>A0A645DT43</accession>
<comment type="cofactor">
    <cofactor evidence="1">
        <name>Zn(2+)</name>
        <dbReference type="ChEBI" id="CHEBI:29105"/>
    </cofactor>
</comment>
<dbReference type="EC" id="3.4.24.-" evidence="8"/>
<organism evidence="8">
    <name type="scientific">bioreactor metagenome</name>
    <dbReference type="NCBI Taxonomy" id="1076179"/>
    <lineage>
        <taxon>unclassified sequences</taxon>
        <taxon>metagenomes</taxon>
        <taxon>ecological metagenomes</taxon>
    </lineage>
</organism>
<keyword evidence="5" id="KW-0067">ATP-binding</keyword>
<dbReference type="EMBL" id="VSSQ01039570">
    <property type="protein sequence ID" value="MPM92664.1"/>
    <property type="molecule type" value="Genomic_DNA"/>
</dbReference>
<dbReference type="Pfam" id="PF01434">
    <property type="entry name" value="Peptidase_M41"/>
    <property type="match status" value="1"/>
</dbReference>
<keyword evidence="2" id="KW-0479">Metal-binding</keyword>
<evidence type="ECO:0000256" key="2">
    <source>
        <dbReference type="ARBA" id="ARBA00022723"/>
    </source>
</evidence>
<dbReference type="GO" id="GO:0005524">
    <property type="term" value="F:ATP binding"/>
    <property type="evidence" value="ECO:0007669"/>
    <property type="project" value="UniProtKB-KW"/>
</dbReference>
<proteinExistence type="predicted"/>